<organism evidence="3 4">
    <name type="scientific">Olpidium bornovanus</name>
    <dbReference type="NCBI Taxonomy" id="278681"/>
    <lineage>
        <taxon>Eukaryota</taxon>
        <taxon>Fungi</taxon>
        <taxon>Fungi incertae sedis</taxon>
        <taxon>Olpidiomycota</taxon>
        <taxon>Olpidiomycotina</taxon>
        <taxon>Olpidiomycetes</taxon>
        <taxon>Olpidiales</taxon>
        <taxon>Olpidiaceae</taxon>
        <taxon>Olpidium</taxon>
    </lineage>
</organism>
<dbReference type="Gene3D" id="3.40.30.10">
    <property type="entry name" value="Glutaredoxin"/>
    <property type="match status" value="1"/>
</dbReference>
<dbReference type="GO" id="GO:0006749">
    <property type="term" value="P:glutathione metabolic process"/>
    <property type="evidence" value="ECO:0007669"/>
    <property type="project" value="TreeGrafter"/>
</dbReference>
<gene>
    <name evidence="3" type="ORF">BJ554DRAFT_4854</name>
</gene>
<dbReference type="SFLD" id="SFLDS00019">
    <property type="entry name" value="Glutathione_Transferase_(cytos"/>
    <property type="match status" value="1"/>
</dbReference>
<dbReference type="SUPFAM" id="SSF52833">
    <property type="entry name" value="Thioredoxin-like"/>
    <property type="match status" value="1"/>
</dbReference>
<evidence type="ECO:0000313" key="4">
    <source>
        <dbReference type="Proteomes" id="UP000673691"/>
    </source>
</evidence>
<dbReference type="CDD" id="cd03192">
    <property type="entry name" value="GST_C_Sigma_like"/>
    <property type="match status" value="1"/>
</dbReference>
<dbReference type="OrthoDB" id="414243at2759"/>
<dbReference type="EMBL" id="JAEFCI010013010">
    <property type="protein sequence ID" value="KAG5455649.1"/>
    <property type="molecule type" value="Genomic_DNA"/>
</dbReference>
<feature type="domain" description="GST N-terminal" evidence="1">
    <location>
        <begin position="2"/>
        <end position="79"/>
    </location>
</feature>
<dbReference type="AlphaFoldDB" id="A0A8H8DE54"/>
<evidence type="ECO:0000313" key="3">
    <source>
        <dbReference type="EMBL" id="KAG5455649.1"/>
    </source>
</evidence>
<evidence type="ECO:0000259" key="2">
    <source>
        <dbReference type="PROSITE" id="PS50405"/>
    </source>
</evidence>
<dbReference type="InterPro" id="IPR036249">
    <property type="entry name" value="Thioredoxin-like_sf"/>
</dbReference>
<protein>
    <submittedName>
        <fullName evidence="3">Glutathione S-transferase</fullName>
    </submittedName>
</protein>
<dbReference type="InterPro" id="IPR004046">
    <property type="entry name" value="GST_C"/>
</dbReference>
<reference evidence="3 4" key="1">
    <citation type="journal article" name="Sci. Rep.">
        <title>Genome-scale phylogenetic analyses confirm Olpidium as the closest living zoosporic fungus to the non-flagellated, terrestrial fungi.</title>
        <authorList>
            <person name="Chang Y."/>
            <person name="Rochon D."/>
            <person name="Sekimoto S."/>
            <person name="Wang Y."/>
            <person name="Chovatia M."/>
            <person name="Sandor L."/>
            <person name="Salamov A."/>
            <person name="Grigoriev I.V."/>
            <person name="Stajich J.E."/>
            <person name="Spatafora J.W."/>
        </authorList>
    </citation>
    <scope>NUCLEOTIDE SEQUENCE [LARGE SCALE GENOMIC DNA]</scope>
    <source>
        <strain evidence="3">S191</strain>
    </source>
</reference>
<dbReference type="CDD" id="cd03039">
    <property type="entry name" value="GST_N_Sigma_like"/>
    <property type="match status" value="1"/>
</dbReference>
<dbReference type="PANTHER" id="PTHR11571">
    <property type="entry name" value="GLUTATHIONE S-TRANSFERASE"/>
    <property type="match status" value="1"/>
</dbReference>
<dbReference type="GO" id="GO:0004364">
    <property type="term" value="F:glutathione transferase activity"/>
    <property type="evidence" value="ECO:0007669"/>
    <property type="project" value="TreeGrafter"/>
</dbReference>
<evidence type="ECO:0000259" key="1">
    <source>
        <dbReference type="PROSITE" id="PS50404"/>
    </source>
</evidence>
<name>A0A8H8DE54_9FUNG</name>
<dbReference type="Proteomes" id="UP000673691">
    <property type="component" value="Unassembled WGS sequence"/>
</dbReference>
<dbReference type="Pfam" id="PF14497">
    <property type="entry name" value="GST_C_3"/>
    <property type="match status" value="1"/>
</dbReference>
<dbReference type="InterPro" id="IPR050213">
    <property type="entry name" value="GST_superfamily"/>
</dbReference>
<dbReference type="PROSITE" id="PS50405">
    <property type="entry name" value="GST_CTER"/>
    <property type="match status" value="1"/>
</dbReference>
<accession>A0A8H8DE54</accession>
<dbReference type="SFLD" id="SFLDG00363">
    <property type="entry name" value="AMPS_(cytGST):_Alpha-__Mu-__Pi"/>
    <property type="match status" value="1"/>
</dbReference>
<dbReference type="PROSITE" id="PS50404">
    <property type="entry name" value="GST_NTER"/>
    <property type="match status" value="1"/>
</dbReference>
<dbReference type="InterPro" id="IPR004045">
    <property type="entry name" value="Glutathione_S-Trfase_N"/>
</dbReference>
<feature type="domain" description="GST C-terminal" evidence="2">
    <location>
        <begin position="81"/>
        <end position="203"/>
    </location>
</feature>
<dbReference type="Gene3D" id="1.20.1050.10">
    <property type="match status" value="1"/>
</dbReference>
<dbReference type="InterPro" id="IPR010987">
    <property type="entry name" value="Glutathione-S-Trfase_C-like"/>
</dbReference>
<dbReference type="PANTHER" id="PTHR11571:SF252">
    <property type="entry name" value="GLUTATHIONE S-TRANSFERASE"/>
    <property type="match status" value="1"/>
</dbReference>
<comment type="caution">
    <text evidence="3">The sequence shown here is derived from an EMBL/GenBank/DDBJ whole genome shotgun (WGS) entry which is preliminary data.</text>
</comment>
<dbReference type="InterPro" id="IPR036282">
    <property type="entry name" value="Glutathione-S-Trfase_C_sf"/>
</dbReference>
<sequence length="203" mass="22306">MPSYKLTYFDLPGRAEPIRLAFQIGGIPFTDERIKREDFPAKKDSYIFGCLPILEVDKTVLYSTAGILRYVGLLSGLYPQDPLEGAKVDTFVGVVDDIVIGITVSFKEPDEARGAAIRKELGDNRLPKMFAAIDKAAGSNGFCTGNKLSVADLFLYTVCQWIRSKKLDGIPADIPDRCANVKRICDTVAGNEKVAAWNKAHSQ</sequence>
<dbReference type="SFLD" id="SFLDG01205">
    <property type="entry name" value="AMPS.1"/>
    <property type="match status" value="1"/>
</dbReference>
<proteinExistence type="predicted"/>
<dbReference type="InterPro" id="IPR040079">
    <property type="entry name" value="Glutathione_S-Trfase"/>
</dbReference>
<dbReference type="SUPFAM" id="SSF47616">
    <property type="entry name" value="GST C-terminal domain-like"/>
    <property type="match status" value="1"/>
</dbReference>
<keyword evidence="4" id="KW-1185">Reference proteome</keyword>